<dbReference type="RefSeq" id="WP_240827533.1">
    <property type="nucleotide sequence ID" value="NZ_JAKWBL010000001.1"/>
</dbReference>
<keyword evidence="3" id="KW-1185">Reference proteome</keyword>
<comment type="caution">
    <text evidence="2">The sequence shown here is derived from an EMBL/GenBank/DDBJ whole genome shotgun (WGS) entry which is preliminary data.</text>
</comment>
<dbReference type="Gene3D" id="3.60.21.10">
    <property type="match status" value="1"/>
</dbReference>
<dbReference type="SUPFAM" id="SSF56300">
    <property type="entry name" value="Metallo-dependent phosphatases"/>
    <property type="match status" value="1"/>
</dbReference>
<organism evidence="2 3">
    <name type="scientific">Niabella ginsengisoli</name>
    <dbReference type="NCBI Taxonomy" id="522298"/>
    <lineage>
        <taxon>Bacteria</taxon>
        <taxon>Pseudomonadati</taxon>
        <taxon>Bacteroidota</taxon>
        <taxon>Chitinophagia</taxon>
        <taxon>Chitinophagales</taxon>
        <taxon>Chitinophagaceae</taxon>
        <taxon>Niabella</taxon>
    </lineage>
</organism>
<dbReference type="Pfam" id="PF00149">
    <property type="entry name" value="Metallophos"/>
    <property type="match status" value="1"/>
</dbReference>
<dbReference type="InterPro" id="IPR029052">
    <property type="entry name" value="Metallo-depent_PP-like"/>
</dbReference>
<evidence type="ECO:0000259" key="1">
    <source>
        <dbReference type="Pfam" id="PF00149"/>
    </source>
</evidence>
<accession>A0ABS9SIJ2</accession>
<dbReference type="PANTHER" id="PTHR43143:SF1">
    <property type="entry name" value="SERINE_THREONINE-PROTEIN PHOSPHATASE CPPED1"/>
    <property type="match status" value="1"/>
</dbReference>
<dbReference type="EMBL" id="JAKWBL010000001">
    <property type="protein sequence ID" value="MCH5598183.1"/>
    <property type="molecule type" value="Genomic_DNA"/>
</dbReference>
<reference evidence="2 3" key="1">
    <citation type="submission" date="2022-02" db="EMBL/GenBank/DDBJ databases">
        <authorList>
            <person name="Min J."/>
        </authorList>
    </citation>
    <scope>NUCLEOTIDE SEQUENCE [LARGE SCALE GENOMIC DNA]</scope>
    <source>
        <strain evidence="2 3">GR10-1</strain>
    </source>
</reference>
<evidence type="ECO:0000313" key="2">
    <source>
        <dbReference type="EMBL" id="MCH5598183.1"/>
    </source>
</evidence>
<proteinExistence type="predicted"/>
<dbReference type="InterPro" id="IPR051918">
    <property type="entry name" value="STPP_CPPED1"/>
</dbReference>
<feature type="domain" description="Calcineurin-like phosphoesterase" evidence="1">
    <location>
        <begin position="39"/>
        <end position="219"/>
    </location>
</feature>
<protein>
    <submittedName>
        <fullName evidence="2">Metallophosphoesterase</fullName>
    </submittedName>
</protein>
<gene>
    <name evidence="2" type="ORF">MKP09_09825</name>
</gene>
<name>A0ABS9SIJ2_9BACT</name>
<dbReference type="Proteomes" id="UP001202248">
    <property type="component" value="Unassembled WGS sequence"/>
</dbReference>
<dbReference type="PANTHER" id="PTHR43143">
    <property type="entry name" value="METALLOPHOSPHOESTERASE, CALCINEURIN SUPERFAMILY"/>
    <property type="match status" value="1"/>
</dbReference>
<evidence type="ECO:0000313" key="3">
    <source>
        <dbReference type="Proteomes" id="UP001202248"/>
    </source>
</evidence>
<dbReference type="InterPro" id="IPR004843">
    <property type="entry name" value="Calcineurin-like_PHP"/>
</dbReference>
<sequence>MPQTVSRRSFLTAMMSTGIALQIPGETLGMFSGKTSKTKIGIITDLHQDIMHDGQERLEAFLTHMKKVNPDALLQMGDFAYPGDKNKTVIDLFNNAHSSRMHVIGNHDTDAGYTKQQCLDYWGMPARYYAKNINGICFIILDGNDKGSPNHKGGYASYINKEQADWLQQQLIRATDPVMIISHQPLAGGEAVDNAVELQKILSTHANKILLAINGHTHIDSHVVIDKVNYVHINSASYFWMGDKFKHKSYSEEVHKEHPWIEYTCPYIDALFTTLTIDPLSGIIKIEGRKSTWKGRSPKELYYFHEKTWASEKEVVPSISNRNIKRKNS</sequence>